<evidence type="ECO:0000256" key="1">
    <source>
        <dbReference type="SAM" id="Coils"/>
    </source>
</evidence>
<accession>A0A1I7WRL9</accession>
<feature type="region of interest" description="Disordered" evidence="2">
    <location>
        <begin position="122"/>
        <end position="172"/>
    </location>
</feature>
<feature type="domain" description="LisH" evidence="3">
    <location>
        <begin position="314"/>
        <end position="364"/>
    </location>
</feature>
<reference evidence="5" key="1">
    <citation type="submission" date="2016-11" db="UniProtKB">
        <authorList>
            <consortium name="WormBaseParasite"/>
        </authorList>
    </citation>
    <scope>IDENTIFICATION</scope>
</reference>
<dbReference type="WBParaSite" id="Hba_07829">
    <property type="protein sequence ID" value="Hba_07829"/>
    <property type="gene ID" value="Hba_07829"/>
</dbReference>
<dbReference type="InterPro" id="IPR040369">
    <property type="entry name" value="ARMC9"/>
</dbReference>
<feature type="compositionally biased region" description="Basic and acidic residues" evidence="2">
    <location>
        <begin position="147"/>
        <end position="162"/>
    </location>
</feature>
<dbReference type="InterPro" id="IPR048959">
    <property type="entry name" value="ARMC9_ARM_dom"/>
</dbReference>
<evidence type="ECO:0000313" key="5">
    <source>
        <dbReference type="WBParaSite" id="Hba_07829"/>
    </source>
</evidence>
<feature type="coiled-coil region" evidence="1">
    <location>
        <begin position="6"/>
        <end position="86"/>
    </location>
</feature>
<evidence type="ECO:0000256" key="2">
    <source>
        <dbReference type="SAM" id="MobiDB-lite"/>
    </source>
</evidence>
<dbReference type="GO" id="GO:0097542">
    <property type="term" value="C:ciliary tip"/>
    <property type="evidence" value="ECO:0007669"/>
    <property type="project" value="TreeGrafter"/>
</dbReference>
<dbReference type="GO" id="GO:0060271">
    <property type="term" value="P:cilium assembly"/>
    <property type="evidence" value="ECO:0007669"/>
    <property type="project" value="InterPro"/>
</dbReference>
<dbReference type="PANTHER" id="PTHR14881">
    <property type="entry name" value="LISH DOMAIN-CONTAINING PROTEIN ARMC9"/>
    <property type="match status" value="1"/>
</dbReference>
<dbReference type="GO" id="GO:0036064">
    <property type="term" value="C:ciliary basal body"/>
    <property type="evidence" value="ECO:0007669"/>
    <property type="project" value="InterPro"/>
</dbReference>
<sequence>MVQKDLIAAKKEAEKAKEEVLRIRESAEDLKGQLTESKLLVEDLEEERIKLERQFKRFKEEAQQDIDSSSEMVEVLTQQTEELKKRAGGPRQGSLADQLLAASVERGRSLLADEPSLADELMIGGGDSQQISMTPTRRIPRRPRSLACEKDDNLRRREDIPPDPRASSPKNNDLIQERSVRCLLSDIDHIKLSSLLTGHPAGRGSALLLQAVRQQVSVAASSEYTRQALDWIIDNDVLMLKNRKNSVLCRVLQADGVDSREELARLINTIASYAKGRQYFAVLRGRRLPSSTHDQLIATIQKTSVRPSVQRELLQCGMLEWIVNLLEGKTTPYATEYGTALAVNLSLNTASHSLQLRFADSLSAAACNILNRDTHGPSCSLFNSLVLVWLGCSRVRETT</sequence>
<evidence type="ECO:0000313" key="4">
    <source>
        <dbReference type="Proteomes" id="UP000095283"/>
    </source>
</evidence>
<dbReference type="Proteomes" id="UP000095283">
    <property type="component" value="Unplaced"/>
</dbReference>
<protein>
    <submittedName>
        <fullName evidence="5">LisH domain-containing protein</fullName>
    </submittedName>
</protein>
<dbReference type="Pfam" id="PF21050">
    <property type="entry name" value="ARMC9_ARM"/>
    <property type="match status" value="1"/>
</dbReference>
<dbReference type="AlphaFoldDB" id="A0A1I7WRL9"/>
<keyword evidence="1" id="KW-0175">Coiled coil</keyword>
<evidence type="ECO:0000259" key="3">
    <source>
        <dbReference type="Pfam" id="PF21050"/>
    </source>
</evidence>
<organism evidence="4 5">
    <name type="scientific">Heterorhabditis bacteriophora</name>
    <name type="common">Entomopathogenic nematode worm</name>
    <dbReference type="NCBI Taxonomy" id="37862"/>
    <lineage>
        <taxon>Eukaryota</taxon>
        <taxon>Metazoa</taxon>
        <taxon>Ecdysozoa</taxon>
        <taxon>Nematoda</taxon>
        <taxon>Chromadorea</taxon>
        <taxon>Rhabditida</taxon>
        <taxon>Rhabditina</taxon>
        <taxon>Rhabditomorpha</taxon>
        <taxon>Strongyloidea</taxon>
        <taxon>Heterorhabditidae</taxon>
        <taxon>Heterorhabditis</taxon>
    </lineage>
</organism>
<keyword evidence="4" id="KW-1185">Reference proteome</keyword>
<dbReference type="GO" id="GO:0005814">
    <property type="term" value="C:centriole"/>
    <property type="evidence" value="ECO:0007669"/>
    <property type="project" value="TreeGrafter"/>
</dbReference>
<dbReference type="PANTHER" id="PTHR14881:SF4">
    <property type="entry name" value="LISH DOMAIN-CONTAINING PROTEIN ARMC9"/>
    <property type="match status" value="1"/>
</dbReference>
<name>A0A1I7WRL9_HETBA</name>
<proteinExistence type="predicted"/>